<sequence length="178" mass="19472">MALTLVALLLTSCSHADSGTDRSEPEMATTSSSNPENHHAPWPLDQVAEIMPAGLDGLTANACADDAIDPDTLICVVLRDAGGARVGWIRATRQGAPAALDEFENDEEIYRGPMFEVTRVAENTRHEFGEYAYVMRQLDLPEVWTLRADRATIQAGFPRGAVRADDLLAMARQVLHRL</sequence>
<feature type="region of interest" description="Disordered" evidence="1">
    <location>
        <begin position="17"/>
        <end position="41"/>
    </location>
</feature>
<organism evidence="3 4">
    <name type="scientific">Gordonia paraffinivorans NBRC 108238</name>
    <dbReference type="NCBI Taxonomy" id="1223543"/>
    <lineage>
        <taxon>Bacteria</taxon>
        <taxon>Bacillati</taxon>
        <taxon>Actinomycetota</taxon>
        <taxon>Actinomycetes</taxon>
        <taxon>Mycobacteriales</taxon>
        <taxon>Gordoniaceae</taxon>
        <taxon>Gordonia</taxon>
    </lineage>
</organism>
<name>A0ABQ0IMS2_9ACTN</name>
<evidence type="ECO:0000256" key="1">
    <source>
        <dbReference type="SAM" id="MobiDB-lite"/>
    </source>
</evidence>
<evidence type="ECO:0000256" key="2">
    <source>
        <dbReference type="SAM" id="SignalP"/>
    </source>
</evidence>
<keyword evidence="2" id="KW-0732">Signal</keyword>
<reference evidence="3 4" key="1">
    <citation type="submission" date="2013-02" db="EMBL/GenBank/DDBJ databases">
        <title>Whole genome shotgun sequence of Gordonia paraffinivorans NBRC 108238.</title>
        <authorList>
            <person name="Isaki-Nakamura S."/>
            <person name="Hosoyama A."/>
            <person name="Tsuchikane K."/>
            <person name="Ando Y."/>
            <person name="Baba S."/>
            <person name="Ohji S."/>
            <person name="Hamada M."/>
            <person name="Tamura T."/>
            <person name="Yamazoe A."/>
            <person name="Yamazaki S."/>
            <person name="Fujita N."/>
        </authorList>
    </citation>
    <scope>NUCLEOTIDE SEQUENCE [LARGE SCALE GENOMIC DNA]</scope>
    <source>
        <strain evidence="3 4">NBRC 108238</strain>
    </source>
</reference>
<accession>A0ABQ0IMS2</accession>
<evidence type="ECO:0008006" key="5">
    <source>
        <dbReference type="Google" id="ProtNLM"/>
    </source>
</evidence>
<feature type="chain" id="PRO_5047044648" description="DUF3558 domain-containing protein" evidence="2">
    <location>
        <begin position="17"/>
        <end position="178"/>
    </location>
</feature>
<evidence type="ECO:0000313" key="3">
    <source>
        <dbReference type="EMBL" id="GAC84856.1"/>
    </source>
</evidence>
<gene>
    <name evidence="3" type="ORF">GP2_027_00010</name>
</gene>
<protein>
    <recommendedName>
        <fullName evidence="5">DUF3558 domain-containing protein</fullName>
    </recommendedName>
</protein>
<feature type="signal peptide" evidence="2">
    <location>
        <begin position="1"/>
        <end position="16"/>
    </location>
</feature>
<evidence type="ECO:0000313" key="4">
    <source>
        <dbReference type="Proteomes" id="UP000035021"/>
    </source>
</evidence>
<keyword evidence="4" id="KW-1185">Reference proteome</keyword>
<dbReference type="EMBL" id="BAOQ01000027">
    <property type="protein sequence ID" value="GAC84856.1"/>
    <property type="molecule type" value="Genomic_DNA"/>
</dbReference>
<comment type="caution">
    <text evidence="3">The sequence shown here is derived from an EMBL/GenBank/DDBJ whole genome shotgun (WGS) entry which is preliminary data.</text>
</comment>
<proteinExistence type="predicted"/>
<dbReference type="Proteomes" id="UP000035021">
    <property type="component" value="Unassembled WGS sequence"/>
</dbReference>